<comment type="subunit">
    <text evidence="4">AMPK is a heterotrimer of an alpha catalytic subunit (PRKAA1 or PRKAA2), a beta (PRKAB1 or PRKAB2) and a gamma non-catalytic subunits (PRKAG1, PRKAG2 or PRKAG3). Interacts with FNIP1 and FNIP2.</text>
</comment>
<dbReference type="CDD" id="cd04618">
    <property type="entry name" value="CBS_euAMPK_gamma-like_repeat1"/>
    <property type="match status" value="1"/>
</dbReference>
<name>A0A7R9BR06_9CRUS</name>
<dbReference type="SUPFAM" id="SSF54631">
    <property type="entry name" value="CBS-domain pair"/>
    <property type="match status" value="2"/>
</dbReference>
<dbReference type="GO" id="GO:0016208">
    <property type="term" value="F:AMP binding"/>
    <property type="evidence" value="ECO:0007669"/>
    <property type="project" value="TreeGrafter"/>
</dbReference>
<evidence type="ECO:0000256" key="3">
    <source>
        <dbReference type="ARBA" id="ARBA00023122"/>
    </source>
</evidence>
<accession>A0A7R9BR06</accession>
<dbReference type="Proteomes" id="UP000678499">
    <property type="component" value="Unassembled WGS sequence"/>
</dbReference>
<dbReference type="AlphaFoldDB" id="A0A7R9BR06"/>
<dbReference type="PANTHER" id="PTHR13780">
    <property type="entry name" value="AMP-ACTIVATED PROTEIN KINASE, GAMMA REGULATORY SUBUNIT"/>
    <property type="match status" value="1"/>
</dbReference>
<dbReference type="CDD" id="cd04641">
    <property type="entry name" value="CBS_euAMPK_gamma-like_repeat2"/>
    <property type="match status" value="1"/>
</dbReference>
<dbReference type="InterPro" id="IPR000644">
    <property type="entry name" value="CBS_dom"/>
</dbReference>
<comment type="similarity">
    <text evidence="1">Belongs to the 5'-AMP-activated protein kinase gamma subunit family.</text>
</comment>
<protein>
    <recommendedName>
        <fullName evidence="7">CBS domain-containing protein</fullName>
    </recommendedName>
</protein>
<evidence type="ECO:0000313" key="9">
    <source>
        <dbReference type="Proteomes" id="UP000678499"/>
    </source>
</evidence>
<dbReference type="InterPro" id="IPR050511">
    <property type="entry name" value="AMPK_gamma/SDS23_families"/>
</dbReference>
<organism evidence="8">
    <name type="scientific">Notodromas monacha</name>
    <dbReference type="NCBI Taxonomy" id="399045"/>
    <lineage>
        <taxon>Eukaryota</taxon>
        <taxon>Metazoa</taxon>
        <taxon>Ecdysozoa</taxon>
        <taxon>Arthropoda</taxon>
        <taxon>Crustacea</taxon>
        <taxon>Oligostraca</taxon>
        <taxon>Ostracoda</taxon>
        <taxon>Podocopa</taxon>
        <taxon>Podocopida</taxon>
        <taxon>Cypridocopina</taxon>
        <taxon>Cypridoidea</taxon>
        <taxon>Cyprididae</taxon>
        <taxon>Notodromas</taxon>
    </lineage>
</organism>
<dbReference type="GO" id="GO:0019901">
    <property type="term" value="F:protein kinase binding"/>
    <property type="evidence" value="ECO:0007669"/>
    <property type="project" value="TreeGrafter"/>
</dbReference>
<feature type="domain" description="CBS" evidence="7">
    <location>
        <begin position="215"/>
        <end position="274"/>
    </location>
</feature>
<evidence type="ECO:0000256" key="1">
    <source>
        <dbReference type="ARBA" id="ARBA00006750"/>
    </source>
</evidence>
<gene>
    <name evidence="8" type="ORF">NMOB1V02_LOCUS6271</name>
</gene>
<evidence type="ECO:0000256" key="4">
    <source>
        <dbReference type="ARBA" id="ARBA00025878"/>
    </source>
</evidence>
<evidence type="ECO:0000256" key="5">
    <source>
        <dbReference type="PROSITE-ProRule" id="PRU00703"/>
    </source>
</evidence>
<dbReference type="InterPro" id="IPR046342">
    <property type="entry name" value="CBS_dom_sf"/>
</dbReference>
<dbReference type="SMART" id="SM00116">
    <property type="entry name" value="CBS"/>
    <property type="match status" value="4"/>
</dbReference>
<evidence type="ECO:0000313" key="8">
    <source>
        <dbReference type="EMBL" id="CAD7278572.1"/>
    </source>
</evidence>
<reference evidence="8" key="1">
    <citation type="submission" date="2020-11" db="EMBL/GenBank/DDBJ databases">
        <authorList>
            <person name="Tran Van P."/>
        </authorList>
    </citation>
    <scope>NUCLEOTIDE SEQUENCE</scope>
</reference>
<dbReference type="GO" id="GO:0005634">
    <property type="term" value="C:nucleus"/>
    <property type="evidence" value="ECO:0007669"/>
    <property type="project" value="TreeGrafter"/>
</dbReference>
<dbReference type="EMBL" id="CAJPEX010001272">
    <property type="protein sequence ID" value="CAG0918724.1"/>
    <property type="molecule type" value="Genomic_DNA"/>
</dbReference>
<keyword evidence="2" id="KW-0677">Repeat</keyword>
<dbReference type="Gene3D" id="3.10.580.10">
    <property type="entry name" value="CBS-domain"/>
    <property type="match status" value="2"/>
</dbReference>
<dbReference type="EMBL" id="OA883309">
    <property type="protein sequence ID" value="CAD7278572.1"/>
    <property type="molecule type" value="Genomic_DNA"/>
</dbReference>
<keyword evidence="9" id="KW-1185">Reference proteome</keyword>
<feature type="domain" description="CBS" evidence="7">
    <location>
        <begin position="134"/>
        <end position="192"/>
    </location>
</feature>
<feature type="region of interest" description="Disordered" evidence="6">
    <location>
        <begin position="442"/>
        <end position="505"/>
    </location>
</feature>
<feature type="domain" description="CBS" evidence="7">
    <location>
        <begin position="358"/>
        <end position="421"/>
    </location>
</feature>
<evidence type="ECO:0000256" key="2">
    <source>
        <dbReference type="ARBA" id="ARBA00022737"/>
    </source>
</evidence>
<dbReference type="OrthoDB" id="449052at2759"/>
<sequence length="505" mass="56625">MLRFTLIMSWSKRLKTVVSSSSSIIVGESEDTRRRRRGFGLARWSQQCLRHGSRTPPVGISRGELHLLLYSNWFSPHDLRDSGDVYLVDQIQEWADVEKKRIAAIQAELRGFEGDESQIYVKFFRFHKCYDLIPTSAKLVVFDTQLQVKKAFYALVYNGVRAAPLWDSINQKFCGMLTITDFIRILQKYYKSPGKHISELEDHKLASWRNDLDEVHFAPLVSIGPDASLFDAIQRLVEYRIHRLPVIDPITGDVLYIVTHKRIFRFLCLYLHELPRPSFLEKTLEELNIGSYENVAVAHESTPIIEALKLFIDRRVSALPVLDEHGKLRNIYAKFDVINLAAAKTYDNLDMTLKEANAHRHDWFEGVQTCCKTDSLGNVMEKIAKAEVHRLVVVDKNDSVVGVVSLSDILKYLVLDPAVKTDGLRKDSEVFAEETSENVELCGRRSCSPAPHSDSTSSNGSPPSLTSPASAAAALKKVAPQPACGGGGPSLDGSPKREISVGNGD</sequence>
<proteinExistence type="inferred from homology"/>
<evidence type="ECO:0000259" key="7">
    <source>
        <dbReference type="PROSITE" id="PS51371"/>
    </source>
</evidence>
<keyword evidence="3 5" id="KW-0129">CBS domain</keyword>
<dbReference type="PANTHER" id="PTHR13780:SF35">
    <property type="entry name" value="LD22662P"/>
    <property type="match status" value="1"/>
</dbReference>
<dbReference type="GO" id="GO:0019887">
    <property type="term" value="F:protein kinase regulator activity"/>
    <property type="evidence" value="ECO:0007669"/>
    <property type="project" value="TreeGrafter"/>
</dbReference>
<dbReference type="GO" id="GO:0005737">
    <property type="term" value="C:cytoplasm"/>
    <property type="evidence" value="ECO:0007669"/>
    <property type="project" value="TreeGrafter"/>
</dbReference>
<feature type="compositionally biased region" description="Low complexity" evidence="6">
    <location>
        <begin position="451"/>
        <end position="483"/>
    </location>
</feature>
<dbReference type="Pfam" id="PF00571">
    <property type="entry name" value="CBS"/>
    <property type="match status" value="3"/>
</dbReference>
<feature type="domain" description="CBS" evidence="7">
    <location>
        <begin position="289"/>
        <end position="351"/>
    </location>
</feature>
<dbReference type="GO" id="GO:0031588">
    <property type="term" value="C:nucleotide-activated protein kinase complex"/>
    <property type="evidence" value="ECO:0007669"/>
    <property type="project" value="TreeGrafter"/>
</dbReference>
<evidence type="ECO:0000256" key="6">
    <source>
        <dbReference type="SAM" id="MobiDB-lite"/>
    </source>
</evidence>
<dbReference type="PROSITE" id="PS51371">
    <property type="entry name" value="CBS"/>
    <property type="match status" value="4"/>
</dbReference>